<organism evidence="2 3">
    <name type="scientific">Rhipicephalus microplus</name>
    <name type="common">Cattle tick</name>
    <name type="synonym">Boophilus microplus</name>
    <dbReference type="NCBI Taxonomy" id="6941"/>
    <lineage>
        <taxon>Eukaryota</taxon>
        <taxon>Metazoa</taxon>
        <taxon>Ecdysozoa</taxon>
        <taxon>Arthropoda</taxon>
        <taxon>Chelicerata</taxon>
        <taxon>Arachnida</taxon>
        <taxon>Acari</taxon>
        <taxon>Parasitiformes</taxon>
        <taxon>Ixodida</taxon>
        <taxon>Ixodoidea</taxon>
        <taxon>Ixodidae</taxon>
        <taxon>Rhipicephalinae</taxon>
        <taxon>Rhipicephalus</taxon>
        <taxon>Boophilus</taxon>
    </lineage>
</organism>
<keyword evidence="3" id="KW-1185">Reference proteome</keyword>
<name>A0A9J6D3P6_RHIMP</name>
<evidence type="ECO:0000313" key="2">
    <source>
        <dbReference type="EMBL" id="KAH8008689.1"/>
    </source>
</evidence>
<protein>
    <submittedName>
        <fullName evidence="2">Uncharacterized protein</fullName>
    </submittedName>
</protein>
<accession>A0A9J6D3P6</accession>
<dbReference type="AlphaFoldDB" id="A0A9J6D3P6"/>
<evidence type="ECO:0000313" key="3">
    <source>
        <dbReference type="Proteomes" id="UP000821866"/>
    </source>
</evidence>
<dbReference type="EMBL" id="JABSTU010000011">
    <property type="protein sequence ID" value="KAH8008689.1"/>
    <property type="molecule type" value="Genomic_DNA"/>
</dbReference>
<dbReference type="Proteomes" id="UP000821866">
    <property type="component" value="Chromosome 9"/>
</dbReference>
<feature type="compositionally biased region" description="Low complexity" evidence="1">
    <location>
        <begin position="82"/>
        <end position="95"/>
    </location>
</feature>
<feature type="region of interest" description="Disordered" evidence="1">
    <location>
        <begin position="1"/>
        <end position="220"/>
    </location>
</feature>
<feature type="compositionally biased region" description="Basic and acidic residues" evidence="1">
    <location>
        <begin position="199"/>
        <end position="213"/>
    </location>
</feature>
<proteinExistence type="predicted"/>
<reference evidence="2" key="2">
    <citation type="submission" date="2021-09" db="EMBL/GenBank/DDBJ databases">
        <authorList>
            <person name="Jia N."/>
            <person name="Wang J."/>
            <person name="Shi W."/>
            <person name="Du L."/>
            <person name="Sun Y."/>
            <person name="Zhan W."/>
            <person name="Jiang J."/>
            <person name="Wang Q."/>
            <person name="Zhang B."/>
            <person name="Ji P."/>
            <person name="Sakyi L.B."/>
            <person name="Cui X."/>
            <person name="Yuan T."/>
            <person name="Jiang B."/>
            <person name="Yang W."/>
            <person name="Lam T.T.-Y."/>
            <person name="Chang Q."/>
            <person name="Ding S."/>
            <person name="Wang X."/>
            <person name="Zhu J."/>
            <person name="Ruan X."/>
            <person name="Zhao L."/>
            <person name="Wei J."/>
            <person name="Que T."/>
            <person name="Du C."/>
            <person name="Cheng J."/>
            <person name="Dai P."/>
            <person name="Han X."/>
            <person name="Huang E."/>
            <person name="Gao Y."/>
            <person name="Liu J."/>
            <person name="Shao H."/>
            <person name="Ye R."/>
            <person name="Li L."/>
            <person name="Wei W."/>
            <person name="Wang X."/>
            <person name="Wang C."/>
            <person name="Huo Q."/>
            <person name="Li W."/>
            <person name="Guo W."/>
            <person name="Chen H."/>
            <person name="Chen S."/>
            <person name="Zhou L."/>
            <person name="Zhou L."/>
            <person name="Ni X."/>
            <person name="Tian J."/>
            <person name="Zhou Y."/>
            <person name="Sheng Y."/>
            <person name="Liu T."/>
            <person name="Pan Y."/>
            <person name="Xia L."/>
            <person name="Li J."/>
            <person name="Zhao F."/>
            <person name="Cao W."/>
        </authorList>
    </citation>
    <scope>NUCLEOTIDE SEQUENCE</scope>
    <source>
        <strain evidence="2">Rmic-2018</strain>
        <tissue evidence="2">Larvae</tissue>
    </source>
</reference>
<gene>
    <name evidence="2" type="ORF">HPB51_001303</name>
</gene>
<feature type="compositionally biased region" description="Low complexity" evidence="1">
    <location>
        <begin position="1"/>
        <end position="29"/>
    </location>
</feature>
<reference evidence="2" key="1">
    <citation type="journal article" date="2020" name="Cell">
        <title>Large-Scale Comparative Analyses of Tick Genomes Elucidate Their Genetic Diversity and Vector Capacities.</title>
        <authorList>
            <consortium name="Tick Genome and Microbiome Consortium (TIGMIC)"/>
            <person name="Jia N."/>
            <person name="Wang J."/>
            <person name="Shi W."/>
            <person name="Du L."/>
            <person name="Sun Y."/>
            <person name="Zhan W."/>
            <person name="Jiang J.F."/>
            <person name="Wang Q."/>
            <person name="Zhang B."/>
            <person name="Ji P."/>
            <person name="Bell-Sakyi L."/>
            <person name="Cui X.M."/>
            <person name="Yuan T.T."/>
            <person name="Jiang B.G."/>
            <person name="Yang W.F."/>
            <person name="Lam T.T."/>
            <person name="Chang Q.C."/>
            <person name="Ding S.J."/>
            <person name="Wang X.J."/>
            <person name="Zhu J.G."/>
            <person name="Ruan X.D."/>
            <person name="Zhao L."/>
            <person name="Wei J.T."/>
            <person name="Ye R.Z."/>
            <person name="Que T.C."/>
            <person name="Du C.H."/>
            <person name="Zhou Y.H."/>
            <person name="Cheng J.X."/>
            <person name="Dai P.F."/>
            <person name="Guo W.B."/>
            <person name="Han X.H."/>
            <person name="Huang E.J."/>
            <person name="Li L.F."/>
            <person name="Wei W."/>
            <person name="Gao Y.C."/>
            <person name="Liu J.Z."/>
            <person name="Shao H.Z."/>
            <person name="Wang X."/>
            <person name="Wang C.C."/>
            <person name="Yang T.C."/>
            <person name="Huo Q.B."/>
            <person name="Li W."/>
            <person name="Chen H.Y."/>
            <person name="Chen S.E."/>
            <person name="Zhou L.G."/>
            <person name="Ni X.B."/>
            <person name="Tian J.H."/>
            <person name="Sheng Y."/>
            <person name="Liu T."/>
            <person name="Pan Y.S."/>
            <person name="Xia L.Y."/>
            <person name="Li J."/>
            <person name="Zhao F."/>
            <person name="Cao W.C."/>
        </authorList>
    </citation>
    <scope>NUCLEOTIDE SEQUENCE</scope>
    <source>
        <strain evidence="2">Rmic-2018</strain>
    </source>
</reference>
<feature type="compositionally biased region" description="Low complexity" evidence="1">
    <location>
        <begin position="46"/>
        <end position="65"/>
    </location>
</feature>
<comment type="caution">
    <text evidence="2">The sequence shown here is derived from an EMBL/GenBank/DDBJ whole genome shotgun (WGS) entry which is preliminary data.</text>
</comment>
<sequence>MALAVFATTSSDVSASSSPQLLVSSSTVPPAAPPPATGASNGLPGASPHSTRTSPASSRPHSASPLPAPVRCSVSWSATGPSAVPSRSQSLPSSSGVDTGNHQSNCHRRPSARGAAAGTCVETRHRTGGFGEPQSSQLWCPPAHPAETATDTAQAVERQREHDDAFGSGDHPVPVSPGGPAQNHTAARACTGAAACDHGAARSRDVAQHRESAAYRGTPR</sequence>
<feature type="compositionally biased region" description="Low complexity" evidence="1">
    <location>
        <begin position="185"/>
        <end position="196"/>
    </location>
</feature>
<evidence type="ECO:0000256" key="1">
    <source>
        <dbReference type="SAM" id="MobiDB-lite"/>
    </source>
</evidence>